<feature type="transmembrane region" description="Helical" evidence="3">
    <location>
        <begin position="170"/>
        <end position="191"/>
    </location>
</feature>
<evidence type="ECO:0000313" key="5">
    <source>
        <dbReference type="EMBL" id="RFU24205.1"/>
    </source>
</evidence>
<dbReference type="InterPro" id="IPR020846">
    <property type="entry name" value="MFS_dom"/>
</dbReference>
<dbReference type="PANTHER" id="PTHR11360:SF315">
    <property type="entry name" value="TRANSPORTER MCH2-RELATED"/>
    <property type="match status" value="1"/>
</dbReference>
<feature type="non-terminal residue" evidence="5">
    <location>
        <position position="461"/>
    </location>
</feature>
<evidence type="ECO:0000259" key="4">
    <source>
        <dbReference type="PROSITE" id="PS50850"/>
    </source>
</evidence>
<organism evidence="5 6">
    <name type="scientific">Scytalidium lignicola</name>
    <name type="common">Hyphomycete</name>
    <dbReference type="NCBI Taxonomy" id="5539"/>
    <lineage>
        <taxon>Eukaryota</taxon>
        <taxon>Fungi</taxon>
        <taxon>Dikarya</taxon>
        <taxon>Ascomycota</taxon>
        <taxon>Pezizomycotina</taxon>
        <taxon>Leotiomycetes</taxon>
        <taxon>Leotiomycetes incertae sedis</taxon>
        <taxon>Scytalidium</taxon>
    </lineage>
</organism>
<feature type="domain" description="Major facilitator superfamily (MFS) profile" evidence="4">
    <location>
        <begin position="242"/>
        <end position="461"/>
    </location>
</feature>
<dbReference type="Proteomes" id="UP000258309">
    <property type="component" value="Unassembled WGS sequence"/>
</dbReference>
<dbReference type="InterPro" id="IPR036259">
    <property type="entry name" value="MFS_trans_sf"/>
</dbReference>
<feature type="non-terminal residue" evidence="5">
    <location>
        <position position="1"/>
    </location>
</feature>
<keyword evidence="3" id="KW-1133">Transmembrane helix</keyword>
<feature type="transmembrane region" description="Helical" evidence="3">
    <location>
        <begin position="79"/>
        <end position="100"/>
    </location>
</feature>
<protein>
    <recommendedName>
        <fullName evidence="4">Major facilitator superfamily (MFS) profile domain-containing protein</fullName>
    </recommendedName>
</protein>
<keyword evidence="3" id="KW-0472">Membrane</keyword>
<dbReference type="GO" id="GO:0022857">
    <property type="term" value="F:transmembrane transporter activity"/>
    <property type="evidence" value="ECO:0007669"/>
    <property type="project" value="InterPro"/>
</dbReference>
<feature type="transmembrane region" description="Helical" evidence="3">
    <location>
        <begin position="308"/>
        <end position="327"/>
    </location>
</feature>
<dbReference type="PROSITE" id="PS50850">
    <property type="entry name" value="MFS"/>
    <property type="match status" value="1"/>
</dbReference>
<dbReference type="SUPFAM" id="SSF103473">
    <property type="entry name" value="MFS general substrate transporter"/>
    <property type="match status" value="1"/>
</dbReference>
<reference evidence="5 6" key="1">
    <citation type="submission" date="2018-05" db="EMBL/GenBank/DDBJ databases">
        <title>Draft genome sequence of Scytalidium lignicola DSM 105466, a ubiquitous saprotrophic fungus.</title>
        <authorList>
            <person name="Buettner E."/>
            <person name="Gebauer A.M."/>
            <person name="Hofrichter M."/>
            <person name="Liers C."/>
            <person name="Kellner H."/>
        </authorList>
    </citation>
    <scope>NUCLEOTIDE SEQUENCE [LARGE SCALE GENOMIC DNA]</scope>
    <source>
        <strain evidence="5 6">DSM 105466</strain>
    </source>
</reference>
<keyword evidence="6" id="KW-1185">Reference proteome</keyword>
<dbReference type="OrthoDB" id="2213137at2759"/>
<evidence type="ECO:0000256" key="2">
    <source>
        <dbReference type="ARBA" id="ARBA00006727"/>
    </source>
</evidence>
<comment type="caution">
    <text evidence="5">The sequence shown here is derived from an EMBL/GenBank/DDBJ whole genome shotgun (WGS) entry which is preliminary data.</text>
</comment>
<evidence type="ECO:0000256" key="1">
    <source>
        <dbReference type="ARBA" id="ARBA00004141"/>
    </source>
</evidence>
<comment type="subcellular location">
    <subcellularLocation>
        <location evidence="1">Membrane</location>
        <topology evidence="1">Multi-pass membrane protein</topology>
    </subcellularLocation>
</comment>
<evidence type="ECO:0000256" key="3">
    <source>
        <dbReference type="SAM" id="Phobius"/>
    </source>
</evidence>
<dbReference type="Gene3D" id="1.20.1250.20">
    <property type="entry name" value="MFS general substrate transporter like domains"/>
    <property type="match status" value="2"/>
</dbReference>
<dbReference type="AlphaFoldDB" id="A0A3E2GSR3"/>
<dbReference type="CDD" id="cd17352">
    <property type="entry name" value="MFS_MCT_SLC16"/>
    <property type="match status" value="1"/>
</dbReference>
<feature type="transmembrane region" description="Helical" evidence="3">
    <location>
        <begin position="333"/>
        <end position="355"/>
    </location>
</feature>
<dbReference type="PANTHER" id="PTHR11360">
    <property type="entry name" value="MONOCARBOXYLATE TRANSPORTER"/>
    <property type="match status" value="1"/>
</dbReference>
<feature type="transmembrane region" description="Helical" evidence="3">
    <location>
        <begin position="276"/>
        <end position="296"/>
    </location>
</feature>
<dbReference type="InterPro" id="IPR011701">
    <property type="entry name" value="MFS"/>
</dbReference>
<proteinExistence type="inferred from homology"/>
<feature type="transmembrane region" description="Helical" evidence="3">
    <location>
        <begin position="203"/>
        <end position="222"/>
    </location>
</feature>
<dbReference type="InterPro" id="IPR050327">
    <property type="entry name" value="Proton-linked_MCT"/>
</dbReference>
<feature type="transmembrane region" description="Helical" evidence="3">
    <location>
        <begin position="396"/>
        <end position="416"/>
    </location>
</feature>
<feature type="transmembrane region" description="Helical" evidence="3">
    <location>
        <begin position="243"/>
        <end position="264"/>
    </location>
</feature>
<dbReference type="OMA" id="YAWVCTF"/>
<comment type="similarity">
    <text evidence="2">Belongs to the major facilitator superfamily. Monocarboxylate porter (TC 2.A.1.13) family.</text>
</comment>
<dbReference type="GO" id="GO:0016020">
    <property type="term" value="C:membrane"/>
    <property type="evidence" value="ECO:0007669"/>
    <property type="project" value="UniProtKB-SubCell"/>
</dbReference>
<keyword evidence="3" id="KW-0812">Transmembrane</keyword>
<feature type="transmembrane region" description="Helical" evidence="3">
    <location>
        <begin position="38"/>
        <end position="67"/>
    </location>
</feature>
<accession>A0A3E2GSR3</accession>
<gene>
    <name evidence="5" type="ORF">B7463_g12134</name>
</gene>
<feature type="transmembrane region" description="Helical" evidence="3">
    <location>
        <begin position="112"/>
        <end position="130"/>
    </location>
</feature>
<feature type="transmembrane region" description="Helical" evidence="3">
    <location>
        <begin position="136"/>
        <end position="158"/>
    </location>
</feature>
<evidence type="ECO:0000313" key="6">
    <source>
        <dbReference type="Proteomes" id="UP000258309"/>
    </source>
</evidence>
<feature type="transmembrane region" description="Helical" evidence="3">
    <location>
        <begin position="367"/>
        <end position="390"/>
    </location>
</feature>
<dbReference type="Pfam" id="PF07690">
    <property type="entry name" value="MFS_1"/>
    <property type="match status" value="2"/>
</dbReference>
<name>A0A3E2GSR3_SCYLI</name>
<sequence>MAPNSQQPDIEVCAVLDFESEEVAPAVLQEENPPNGGYGWICTLSVFLMNAHTWGINSTWGVFLAYYLSHSTFRGATQLQYSLIGGLSLSQALLMSPIVAISNRRFGTRATLVFGSVLVFLSLLGASFATQMWQLFLSQGVCFGWGMGFLYITSTSILPQWFTTRRSLAMGLASSGAGLGGLAYNLLAGYLIDAIGLKQTYKVLAACSISVNLVCSFLLKDWNATTRVHERTFDYRAYGQIEVVLLIVWGVLTELGYITLLYSLPNYATSIGLTARQGSVVGAFLNLGLGFGRPIVGYFSDKFGRINVATLMTALCGVLCFVLWIPAKSYGELLTFSILAGTVCGTFWGTVGPVAAEIVGLRKLPSIFGIVCFSLVLPTTFAEPIALHIVSSSGYLVSQILVGCFFILGAVSAWLLRSWKIRDNEVKILLENIAELPQTGARDTLQNLAFIIRNLFSKRKV</sequence>
<dbReference type="EMBL" id="NCSJ02000487">
    <property type="protein sequence ID" value="RFU24205.1"/>
    <property type="molecule type" value="Genomic_DNA"/>
</dbReference>